<dbReference type="InterPro" id="IPR012880">
    <property type="entry name" value="Gryzun"/>
</dbReference>
<gene>
    <name evidence="4" type="ORF">AMS68_007073</name>
</gene>
<reference evidence="4 5" key="1">
    <citation type="journal article" date="2016" name="Sci. Rep.">
        <title>Peltaster fructicola genome reveals evolution from an invasive phytopathogen to an ectophytic parasite.</title>
        <authorList>
            <person name="Xu C."/>
            <person name="Chen H."/>
            <person name="Gleason M.L."/>
            <person name="Xu J.R."/>
            <person name="Liu H."/>
            <person name="Zhang R."/>
            <person name="Sun G."/>
        </authorList>
    </citation>
    <scope>NUCLEOTIDE SEQUENCE [LARGE SCALE GENOMIC DNA]</scope>
    <source>
        <strain evidence="4 5">LNHT1506</strain>
    </source>
</reference>
<name>A0A6H0Y3M7_9PEZI</name>
<evidence type="ECO:0000313" key="4">
    <source>
        <dbReference type="EMBL" id="QIX01556.1"/>
    </source>
</evidence>
<dbReference type="OrthoDB" id="6278596at2759"/>
<dbReference type="Pfam" id="PF07919">
    <property type="entry name" value="Gryzun"/>
    <property type="match status" value="1"/>
</dbReference>
<dbReference type="PANTHER" id="PTHR14374">
    <property type="entry name" value="FOIE GRAS"/>
    <property type="match status" value="1"/>
</dbReference>
<proteinExistence type="predicted"/>
<evidence type="ECO:0000259" key="3">
    <source>
        <dbReference type="Pfam" id="PF11817"/>
    </source>
</evidence>
<dbReference type="EMBL" id="CP051143">
    <property type="protein sequence ID" value="QIX01556.1"/>
    <property type="molecule type" value="Genomic_DNA"/>
</dbReference>
<dbReference type="InterPro" id="IPR021773">
    <property type="entry name" value="TPC11"/>
</dbReference>
<evidence type="ECO:0000313" key="5">
    <source>
        <dbReference type="Proteomes" id="UP000503462"/>
    </source>
</evidence>
<sequence length="1201" mass="134758">MEELPAEYTEHNLPYVLLSGLIDEDSQQQQAGSRQRQDSGTRIFADSPLCGEQRARSVLAQLLKWDGRHQPWNAISLPGPTGTLKYRLRSLGRSYTLPPRKAAPLPQSPTTEAPPGRQISHELHSPLSPLSPGSPIFPDGIMTPLWFSKHQYQVPCLIVAFFDFTYAGRADEDDKIKADINAIKLSLSRSGFRTRFAAVLMSEKSIIQSTEMEERFASIRRATSSDAKTGLFFMPPMPSDGEIASFVLGMLTTLQPLCVEYYRELTKHARRKKSRNSVPAGPLPMHGAAQSLSTPGWNARYEIKQAIFAEYRQEMNVAERHYTQVIEDLCDDGGFLESTPNWSPRWDEARLLCDTVALRVIRCHLWNGMTTTAAQFWFEYRSRFKNLIDRKGKGSHTYGWLAWETRWASIMAQLIDLAELPMLETVPRPRNEAPIDLSEFHAYARKDRAFESYENLPPIFLLHHAGYWSRLALTAARARHRSALDIPDDDRVPPGQSPASSVANRVQAYDTYLVPEPHEEWANAQKLGLVDHVQIGQITEQAGAAFTTKNQLRMKEQLDLELAADLMADKLYVRAMDVLAPHWDASIWRDERWHNLFEKLLNMLNRCSIVVKNAEIALATAWEQLCLSDADDSITRTLKELALPSDVKIAVDYQNSDRLSPVDVRFAFDEGDAHAGGLIRCQLILQSRARAGTHPLSISSIEVSFAGQQTIHIRASDDVYEGDHIHELTLLDSAGTAALDISPGQLVVLNFTQTFTEAGPVYVQHICMRFQHPYVVTHTIDDATLLHAQAAYTTHAGSIAAYDTRRENTTHLVVQPKPPKVDITFLNQHKQYYVGEALRLDVRLTNGEAQGVSGSVTSKVTQVDDYDVPSKLSGAPGSEETITGLQPSAEHALVLAVDSVQLATQLTVTLTFSYTLDEATQNVLVQTLETTIPLMPLFEPKWTFGPLLHADIWPTYFDPDKQESLEHPAGIPQRWKAAFSAKSLASNPIIVHRVAMHLKKESQDTAVNIRPSAEHPREDLVPDKLLTRGFELTTTKVSADDRRPFQFEPTCQVDWSHEHDETIHTSQMSVPRLTMPSSEPRVLCTVDQPKGLSTPAEVQYYLENLSTHFLTFALTMQASEDFAFMGAKYRTLSLAPLSRLCVPYKIVPHVVAEAKAEGCWVWPNLQVVDSYYQKTLRIQPAGDNVKLDAQNGLGVFIRQHD</sequence>
<evidence type="ECO:0008006" key="6">
    <source>
        <dbReference type="Google" id="ProtNLM"/>
    </source>
</evidence>
<evidence type="ECO:0000259" key="2">
    <source>
        <dbReference type="Pfam" id="PF07919"/>
    </source>
</evidence>
<accession>A0A6H0Y3M7</accession>
<feature type="domain" description="Gryzun putative trafficking through Golgi" evidence="2">
    <location>
        <begin position="654"/>
        <end position="1197"/>
    </location>
</feature>
<protein>
    <recommendedName>
        <fullName evidence="6">Trafficking protein particle complex subunit 11 domain-containing protein</fullName>
    </recommendedName>
</protein>
<dbReference type="Pfam" id="PF11817">
    <property type="entry name" value="Foie-gras_1"/>
    <property type="match status" value="1"/>
</dbReference>
<feature type="domain" description="Trafficking protein particle complex subunit 11" evidence="3">
    <location>
        <begin position="345"/>
        <end position="623"/>
    </location>
</feature>
<organism evidence="4 5">
    <name type="scientific">Peltaster fructicola</name>
    <dbReference type="NCBI Taxonomy" id="286661"/>
    <lineage>
        <taxon>Eukaryota</taxon>
        <taxon>Fungi</taxon>
        <taxon>Dikarya</taxon>
        <taxon>Ascomycota</taxon>
        <taxon>Pezizomycotina</taxon>
        <taxon>Dothideomycetes</taxon>
        <taxon>Dothideomycetes incertae sedis</taxon>
        <taxon>Peltaster</taxon>
    </lineage>
</organism>
<feature type="region of interest" description="Disordered" evidence="1">
    <location>
        <begin position="97"/>
        <end position="125"/>
    </location>
</feature>
<evidence type="ECO:0000256" key="1">
    <source>
        <dbReference type="SAM" id="MobiDB-lite"/>
    </source>
</evidence>
<keyword evidence="5" id="KW-1185">Reference proteome</keyword>
<dbReference type="Proteomes" id="UP000503462">
    <property type="component" value="Chromosome 5"/>
</dbReference>
<dbReference type="AlphaFoldDB" id="A0A6H0Y3M7"/>
<feature type="region of interest" description="Disordered" evidence="1">
    <location>
        <begin position="272"/>
        <end position="292"/>
    </location>
</feature>
<dbReference type="PANTHER" id="PTHR14374:SF0">
    <property type="entry name" value="TRAFFICKING PROTEIN PARTICLE COMPLEX SUBUNIT 11"/>
    <property type="match status" value="1"/>
</dbReference>